<proteinExistence type="predicted"/>
<dbReference type="EMBL" id="LT598496">
    <property type="protein sequence ID" value="SBV27934.1"/>
    <property type="molecule type" value="Genomic_DNA"/>
</dbReference>
<organism evidence="1 2">
    <name type="scientific">Micromonospora krabiensis</name>
    <dbReference type="NCBI Taxonomy" id="307121"/>
    <lineage>
        <taxon>Bacteria</taxon>
        <taxon>Bacillati</taxon>
        <taxon>Actinomycetota</taxon>
        <taxon>Actinomycetes</taxon>
        <taxon>Micromonosporales</taxon>
        <taxon>Micromonosporaceae</taxon>
        <taxon>Micromonospora</taxon>
    </lineage>
</organism>
<keyword evidence="2" id="KW-1185">Reference proteome</keyword>
<name>A0A1C3N5S6_9ACTN</name>
<evidence type="ECO:0000313" key="2">
    <source>
        <dbReference type="Proteomes" id="UP000199393"/>
    </source>
</evidence>
<dbReference type="STRING" id="307121.GA0070620_3465"/>
<accession>A0A1C3N5S6</accession>
<protein>
    <recommendedName>
        <fullName evidence="3">Minor tail protein</fullName>
    </recommendedName>
</protein>
<evidence type="ECO:0000313" key="1">
    <source>
        <dbReference type="EMBL" id="SBV27934.1"/>
    </source>
</evidence>
<dbReference type="RefSeq" id="WP_091592150.1">
    <property type="nucleotide sequence ID" value="NZ_JBHRWG010000004.1"/>
</dbReference>
<dbReference type="Proteomes" id="UP000199393">
    <property type="component" value="Chromosome I"/>
</dbReference>
<reference evidence="2" key="1">
    <citation type="submission" date="2016-06" db="EMBL/GenBank/DDBJ databases">
        <authorList>
            <person name="Varghese N."/>
        </authorList>
    </citation>
    <scope>NUCLEOTIDE SEQUENCE [LARGE SCALE GENOMIC DNA]</scope>
    <source>
        <strain evidence="2">DSM 45344</strain>
    </source>
</reference>
<gene>
    <name evidence="1" type="ORF">GA0070620_3465</name>
</gene>
<dbReference type="OrthoDB" id="4930130at2"/>
<dbReference type="AlphaFoldDB" id="A0A1C3N5S6"/>
<sequence length="228" mass="24093">MAITAFPFDTQDTSESDYSRLMGEAVDDGIVGSQGSTGFQVSAGSGMTVVAAAGTATLRGFMGFSTITEGPVTVANGDASYLRIDLAILRLDRANNNMIFTVKQGTASATPAPPTLTQTDTGIHEIALARLDIPAGAGAMQAGYITDLRQFLGSTTGTWTTAGRPANPRKGKLGLNVTRGMWEYHNGSQWVDLIPSTVTNATKWNNYGLIVQAPQPTPQPNTIWIQPI</sequence>
<evidence type="ECO:0008006" key="3">
    <source>
        <dbReference type="Google" id="ProtNLM"/>
    </source>
</evidence>